<evidence type="ECO:0000256" key="3">
    <source>
        <dbReference type="ARBA" id="ARBA00022763"/>
    </source>
</evidence>
<dbReference type="SMART" id="SM00484">
    <property type="entry name" value="XPGI"/>
    <property type="match status" value="1"/>
</dbReference>
<comment type="subcellular location">
    <subcellularLocation>
        <location evidence="1">Nucleus</location>
    </subcellularLocation>
</comment>
<evidence type="ECO:0000256" key="4">
    <source>
        <dbReference type="ARBA" id="ARBA00022801"/>
    </source>
</evidence>
<protein>
    <submittedName>
        <fullName evidence="9">Similar to Saccharomyces cerevisiae YDR263C DIN7 Mitochondrial nuclease functioning in DNA repair and replication</fullName>
    </submittedName>
</protein>
<dbReference type="PANTHER" id="PTHR11081:SF65">
    <property type="entry name" value="DNA DAMAGE-INDUCIBLE PROTEIN DIN7-RELATED"/>
    <property type="match status" value="1"/>
</dbReference>
<dbReference type="InterPro" id="IPR006085">
    <property type="entry name" value="XPG_DNA_repair_N"/>
</dbReference>
<dbReference type="OrthoDB" id="26491at2759"/>
<dbReference type="GO" id="GO:0006281">
    <property type="term" value="P:DNA repair"/>
    <property type="evidence" value="ECO:0007669"/>
    <property type="project" value="UniProtKB-KW"/>
</dbReference>
<dbReference type="InterPro" id="IPR036279">
    <property type="entry name" value="5-3_exonuclease_C_sf"/>
</dbReference>
<dbReference type="CDD" id="cd09857">
    <property type="entry name" value="PIN_EXO1"/>
    <property type="match status" value="1"/>
</dbReference>
<proteinExistence type="predicted"/>
<dbReference type="InterPro" id="IPR044752">
    <property type="entry name" value="PIN-like_EXO1"/>
</dbReference>
<organism evidence="9 10">
    <name type="scientific">Maudiozyma barnettii</name>
    <dbReference type="NCBI Taxonomy" id="61262"/>
    <lineage>
        <taxon>Eukaryota</taxon>
        <taxon>Fungi</taxon>
        <taxon>Dikarya</taxon>
        <taxon>Ascomycota</taxon>
        <taxon>Saccharomycotina</taxon>
        <taxon>Saccharomycetes</taxon>
        <taxon>Saccharomycetales</taxon>
        <taxon>Saccharomycetaceae</taxon>
        <taxon>Maudiozyma</taxon>
    </lineage>
</organism>
<keyword evidence="5" id="KW-0234">DNA repair</keyword>
<dbReference type="InterPro" id="IPR006084">
    <property type="entry name" value="XPG/Rad2"/>
</dbReference>
<gene>
    <name evidence="9" type="ORF">KABA2_01S16544</name>
</gene>
<dbReference type="Proteomes" id="UP000644660">
    <property type="component" value="Unassembled WGS sequence"/>
</dbReference>
<evidence type="ECO:0000313" key="10">
    <source>
        <dbReference type="Proteomes" id="UP000644660"/>
    </source>
</evidence>
<accession>A0A8H2ZHY1</accession>
<dbReference type="FunFam" id="3.40.50.1010:FF:000002">
    <property type="entry name" value="Exonuclease 1, putative"/>
    <property type="match status" value="1"/>
</dbReference>
<dbReference type="SUPFAM" id="SSF88723">
    <property type="entry name" value="PIN domain-like"/>
    <property type="match status" value="1"/>
</dbReference>
<evidence type="ECO:0000313" key="9">
    <source>
        <dbReference type="EMBL" id="CAB4252564.1"/>
    </source>
</evidence>
<dbReference type="GO" id="GO:0046872">
    <property type="term" value="F:metal ion binding"/>
    <property type="evidence" value="ECO:0007669"/>
    <property type="project" value="InterPro"/>
</dbReference>
<feature type="domain" description="XPG-I" evidence="7">
    <location>
        <begin position="138"/>
        <end position="209"/>
    </location>
</feature>
<dbReference type="EMBL" id="CAEFZW010000001">
    <property type="protein sequence ID" value="CAB4252564.1"/>
    <property type="molecule type" value="Genomic_DNA"/>
</dbReference>
<dbReference type="GeneID" id="64855693"/>
<dbReference type="SMART" id="SM00485">
    <property type="entry name" value="XPGN"/>
    <property type="match status" value="1"/>
</dbReference>
<keyword evidence="2" id="KW-0540">Nuclease</keyword>
<dbReference type="InterPro" id="IPR029060">
    <property type="entry name" value="PIN-like_dom_sf"/>
</dbReference>
<evidence type="ECO:0000259" key="8">
    <source>
        <dbReference type="SMART" id="SM00485"/>
    </source>
</evidence>
<reference evidence="9 10" key="1">
    <citation type="submission" date="2020-05" db="EMBL/GenBank/DDBJ databases">
        <authorList>
            <person name="Casaregola S."/>
            <person name="Devillers H."/>
            <person name="Grondin C."/>
        </authorList>
    </citation>
    <scope>NUCLEOTIDE SEQUENCE [LARGE SCALE GENOMIC DNA]</scope>
    <source>
        <strain evidence="9 10">CLIB 1767</strain>
    </source>
</reference>
<evidence type="ECO:0000259" key="7">
    <source>
        <dbReference type="SMART" id="SM00484"/>
    </source>
</evidence>
<dbReference type="Pfam" id="PF00752">
    <property type="entry name" value="XPG_N"/>
    <property type="match status" value="1"/>
</dbReference>
<dbReference type="GO" id="GO:0017108">
    <property type="term" value="F:5'-flap endonuclease activity"/>
    <property type="evidence" value="ECO:0007669"/>
    <property type="project" value="TreeGrafter"/>
</dbReference>
<name>A0A8H2ZHY1_9SACH</name>
<evidence type="ECO:0000256" key="1">
    <source>
        <dbReference type="ARBA" id="ARBA00004123"/>
    </source>
</evidence>
<dbReference type="Gene3D" id="3.40.50.1010">
    <property type="entry name" value="5'-nuclease"/>
    <property type="match status" value="1"/>
</dbReference>
<comment type="caution">
    <text evidence="9">The sequence shown here is derived from an EMBL/GenBank/DDBJ whole genome shotgun (WGS) entry which is preliminary data.</text>
</comment>
<dbReference type="InterPro" id="IPR019974">
    <property type="entry name" value="XPG_CS"/>
</dbReference>
<dbReference type="SUPFAM" id="SSF47807">
    <property type="entry name" value="5' to 3' exonuclease, C-terminal subdomain"/>
    <property type="match status" value="1"/>
</dbReference>
<dbReference type="InterPro" id="IPR006086">
    <property type="entry name" value="XPG-I_dom"/>
</dbReference>
<evidence type="ECO:0000256" key="6">
    <source>
        <dbReference type="ARBA" id="ARBA00023242"/>
    </source>
</evidence>
<evidence type="ECO:0000256" key="2">
    <source>
        <dbReference type="ARBA" id="ARBA00022722"/>
    </source>
</evidence>
<feature type="domain" description="XPG N-terminal" evidence="8">
    <location>
        <begin position="1"/>
        <end position="99"/>
    </location>
</feature>
<dbReference type="Gene3D" id="1.10.150.20">
    <property type="entry name" value="5' to 3' exonuclease, C-terminal subdomain"/>
    <property type="match status" value="1"/>
</dbReference>
<dbReference type="PRINTS" id="PR00853">
    <property type="entry name" value="XPGRADSUPER"/>
</dbReference>
<evidence type="ECO:0000256" key="5">
    <source>
        <dbReference type="ARBA" id="ARBA00023204"/>
    </source>
</evidence>
<sequence length="412" mass="47874">MGVTGLLTKLKPIQKHITLDQLYSQRLAIDGYSWLHKATIGCSYELVMNLNTNAYLKYFIKRIDMLKRYNIKPYFVFDGAKINVKEGIESCRLERRNINKQRGVSLWETGKHLEAIECFKKSVDVTSQMAKCIIDYCRSENIDYIVAPFEADSQMVYLEKEGLVDGIISEDSDLLIFGCKNLITKLNDRGEARQIERNDFNKLDELFNLGELTSKQLRLMVCLSGCDYTRGLDHVGLTFAYMFTQSGKSFEEILEDFITLGKITKDNADILLKEYYFADYSFQFQRVFSPTQQRIVTLNDIPIDHLNNQERTDILYCSIGNVINKYTRSREYIKNDDDIDHEMHRLISIGERDPSNFDTRLVSREKLINESGKTQRSIQFYYSNLWKKYASPLPLHPIFNKAPVGNLSLLYN</sequence>
<dbReference type="RefSeq" id="XP_041404602.1">
    <property type="nucleotide sequence ID" value="XM_041548668.1"/>
</dbReference>
<keyword evidence="6" id="KW-0539">Nucleus</keyword>
<keyword evidence="4" id="KW-0378">Hydrolase</keyword>
<dbReference type="PANTHER" id="PTHR11081">
    <property type="entry name" value="FLAP ENDONUCLEASE FAMILY MEMBER"/>
    <property type="match status" value="1"/>
</dbReference>
<dbReference type="Pfam" id="PF00867">
    <property type="entry name" value="XPG_I"/>
    <property type="match status" value="1"/>
</dbReference>
<dbReference type="PROSITE" id="PS00841">
    <property type="entry name" value="XPG_1"/>
    <property type="match status" value="1"/>
</dbReference>
<dbReference type="AlphaFoldDB" id="A0A8H2ZHY1"/>
<keyword evidence="3" id="KW-0227">DNA damage</keyword>
<dbReference type="PROSITE" id="PS00842">
    <property type="entry name" value="XPG_2"/>
    <property type="match status" value="1"/>
</dbReference>
<keyword evidence="10" id="KW-1185">Reference proteome</keyword>
<dbReference type="GO" id="GO:0005634">
    <property type="term" value="C:nucleus"/>
    <property type="evidence" value="ECO:0007669"/>
    <property type="project" value="UniProtKB-SubCell"/>
</dbReference>